<keyword evidence="4" id="KW-1185">Reference proteome</keyword>
<protein>
    <submittedName>
        <fullName evidence="3">TIGR02679 family protein</fullName>
    </submittedName>
</protein>
<dbReference type="Pfam" id="PF09664">
    <property type="entry name" value="DUF2399"/>
    <property type="match status" value="1"/>
</dbReference>
<evidence type="ECO:0000313" key="3">
    <source>
        <dbReference type="EMBL" id="TVZ03582.1"/>
    </source>
</evidence>
<name>A0A6P2BWX3_9ACTN</name>
<dbReference type="InterPro" id="IPR024466">
    <property type="entry name" value="CHP02679_N"/>
</dbReference>
<dbReference type="EMBL" id="RPFW01000004">
    <property type="protein sequence ID" value="TVZ03582.1"/>
    <property type="molecule type" value="Genomic_DNA"/>
</dbReference>
<dbReference type="InterPro" id="IPR024465">
    <property type="entry name" value="DUF2399"/>
</dbReference>
<gene>
    <name evidence="3" type="ORF">EAS64_24755</name>
</gene>
<feature type="domain" description="Conserved hypothetical protein CHP02679 N terminus" evidence="2">
    <location>
        <begin position="41"/>
        <end position="248"/>
    </location>
</feature>
<proteinExistence type="predicted"/>
<dbReference type="InterPro" id="IPR013495">
    <property type="entry name" value="CHP02679"/>
</dbReference>
<dbReference type="Proteomes" id="UP000460272">
    <property type="component" value="Unassembled WGS sequence"/>
</dbReference>
<dbReference type="OrthoDB" id="8188786at2"/>
<dbReference type="NCBIfam" id="TIGR02679">
    <property type="entry name" value="TIGR02679 family protein"/>
    <property type="match status" value="1"/>
</dbReference>
<dbReference type="Pfam" id="PF11796">
    <property type="entry name" value="DUF3323"/>
    <property type="match status" value="1"/>
</dbReference>
<evidence type="ECO:0000259" key="1">
    <source>
        <dbReference type="Pfam" id="PF09664"/>
    </source>
</evidence>
<organism evidence="3 4">
    <name type="scientific">Trebonia kvetii</name>
    <dbReference type="NCBI Taxonomy" id="2480626"/>
    <lineage>
        <taxon>Bacteria</taxon>
        <taxon>Bacillati</taxon>
        <taxon>Actinomycetota</taxon>
        <taxon>Actinomycetes</taxon>
        <taxon>Streptosporangiales</taxon>
        <taxon>Treboniaceae</taxon>
        <taxon>Trebonia</taxon>
    </lineage>
</organism>
<sequence length="454" mass="48043">MTDSATGATEADARLHRLLGGDDVAWLVRRARDRLETGRSLSGTVTLADATARQRRAVERLTGRPARSGVSLSVSLPELDRIVRESGAAADGLAEAVTRLTGPLRDLNRDRADTAAAWAAAVGPLDDAVAGRAELAAWRVWLDTTGTVRRLASSPDVALALLEQVAAVLRRLPSRGTPIGRLAAECCGDAHALDDGRPVGTLALSASRALAGRPFAGDGGADSRRAAWAAVGVHCDDLSSLVLCHGLAGDGRTALGRVLALQREAGQPAVLTLRQLRCHDEPLRAAGPVRVCENPVVVAAAADELGASCQPLLCVGGQPSAAGWRLLDLLAAGGAEFRYHGDFDWGGIRIAEAVRTRISGRGARWHSWHYDRDAYEALAAALTTAHPLARLPQSPGEPVGTPWDPALATAMARHGVRIEEELTLDTLLADLAELRGNRWRRRPDAARRSSASRR</sequence>
<evidence type="ECO:0000259" key="2">
    <source>
        <dbReference type="Pfam" id="PF11796"/>
    </source>
</evidence>
<accession>A0A6P2BWX3</accession>
<dbReference type="RefSeq" id="WP_145856487.1">
    <property type="nucleotide sequence ID" value="NZ_RPFW01000004.1"/>
</dbReference>
<feature type="domain" description="DUF2399" evidence="1">
    <location>
        <begin position="270"/>
        <end position="431"/>
    </location>
</feature>
<evidence type="ECO:0000313" key="4">
    <source>
        <dbReference type="Proteomes" id="UP000460272"/>
    </source>
</evidence>
<reference evidence="3 4" key="1">
    <citation type="submission" date="2018-11" db="EMBL/GenBank/DDBJ databases">
        <title>Trebonia kvetii gen.nov., sp.nov., a novel acidophilic actinobacterium, and proposal of the new actinobacterial family Treboniaceae fam. nov.</title>
        <authorList>
            <person name="Rapoport D."/>
            <person name="Sagova-Mareckova M."/>
            <person name="Sedlacek I."/>
            <person name="Provaznik J."/>
            <person name="Kralova S."/>
            <person name="Pavlinic D."/>
            <person name="Benes V."/>
            <person name="Kopecky J."/>
        </authorList>
    </citation>
    <scope>NUCLEOTIDE SEQUENCE [LARGE SCALE GENOMIC DNA]</scope>
    <source>
        <strain evidence="3 4">15Tr583</strain>
    </source>
</reference>
<dbReference type="AlphaFoldDB" id="A0A6P2BWX3"/>
<comment type="caution">
    <text evidence="3">The sequence shown here is derived from an EMBL/GenBank/DDBJ whole genome shotgun (WGS) entry which is preliminary data.</text>
</comment>